<keyword evidence="2" id="KW-0813">Transport</keyword>
<evidence type="ECO:0000256" key="3">
    <source>
        <dbReference type="ARBA" id="ARBA00022490"/>
    </source>
</evidence>
<dbReference type="GO" id="GO:0005737">
    <property type="term" value="C:cytoplasm"/>
    <property type="evidence" value="ECO:0007669"/>
    <property type="project" value="UniProtKB-SubCell"/>
</dbReference>
<dbReference type="PANTHER" id="PTHR10527">
    <property type="entry name" value="IMPORTIN BETA"/>
    <property type="match status" value="1"/>
</dbReference>
<dbReference type="OrthoDB" id="1432038at2759"/>
<reference evidence="6 7" key="1">
    <citation type="journal article" date="2018" name="Mol. Plant">
        <title>The genome of Artemisia annua provides insight into the evolution of Asteraceae family and artemisinin biosynthesis.</title>
        <authorList>
            <person name="Shen Q."/>
            <person name="Zhang L."/>
            <person name="Liao Z."/>
            <person name="Wang S."/>
            <person name="Yan T."/>
            <person name="Shi P."/>
            <person name="Liu M."/>
            <person name="Fu X."/>
            <person name="Pan Q."/>
            <person name="Wang Y."/>
            <person name="Lv Z."/>
            <person name="Lu X."/>
            <person name="Zhang F."/>
            <person name="Jiang W."/>
            <person name="Ma Y."/>
            <person name="Chen M."/>
            <person name="Hao X."/>
            <person name="Li L."/>
            <person name="Tang Y."/>
            <person name="Lv G."/>
            <person name="Zhou Y."/>
            <person name="Sun X."/>
            <person name="Brodelius P.E."/>
            <person name="Rose J.K.C."/>
            <person name="Tang K."/>
        </authorList>
    </citation>
    <scope>NUCLEOTIDE SEQUENCE [LARGE SCALE GENOMIC DNA]</scope>
    <source>
        <strain evidence="7">cv. Huhao1</strain>
        <tissue evidence="6">Leaf</tissue>
    </source>
</reference>
<keyword evidence="4" id="KW-0677">Repeat</keyword>
<keyword evidence="7" id="KW-1185">Reference proteome</keyword>
<dbReference type="STRING" id="35608.A0A2U1M3F9"/>
<dbReference type="InterPro" id="IPR041653">
    <property type="entry name" value="Importin_rep_4"/>
</dbReference>
<comment type="subcellular location">
    <subcellularLocation>
        <location evidence="1">Cytoplasm</location>
    </subcellularLocation>
</comment>
<keyword evidence="3" id="KW-0963">Cytoplasm</keyword>
<evidence type="ECO:0000256" key="2">
    <source>
        <dbReference type="ARBA" id="ARBA00022448"/>
    </source>
</evidence>
<evidence type="ECO:0000256" key="4">
    <source>
        <dbReference type="ARBA" id="ARBA00022737"/>
    </source>
</evidence>
<dbReference type="InterPro" id="IPR011989">
    <property type="entry name" value="ARM-like"/>
</dbReference>
<comment type="caution">
    <text evidence="6">The sequence shown here is derived from an EMBL/GenBank/DDBJ whole genome shotgun (WGS) entry which is preliminary data.</text>
</comment>
<name>A0A2U1M3F9_ARTAN</name>
<evidence type="ECO:0000313" key="7">
    <source>
        <dbReference type="Proteomes" id="UP000245207"/>
    </source>
</evidence>
<organism evidence="6 7">
    <name type="scientific">Artemisia annua</name>
    <name type="common">Sweet wormwood</name>
    <dbReference type="NCBI Taxonomy" id="35608"/>
    <lineage>
        <taxon>Eukaryota</taxon>
        <taxon>Viridiplantae</taxon>
        <taxon>Streptophyta</taxon>
        <taxon>Embryophyta</taxon>
        <taxon>Tracheophyta</taxon>
        <taxon>Spermatophyta</taxon>
        <taxon>Magnoliopsida</taxon>
        <taxon>eudicotyledons</taxon>
        <taxon>Gunneridae</taxon>
        <taxon>Pentapetalae</taxon>
        <taxon>asterids</taxon>
        <taxon>campanulids</taxon>
        <taxon>Asterales</taxon>
        <taxon>Asteraceae</taxon>
        <taxon>Asteroideae</taxon>
        <taxon>Anthemideae</taxon>
        <taxon>Artemisiinae</taxon>
        <taxon>Artemisia</taxon>
    </lineage>
</organism>
<dbReference type="InterPro" id="IPR016024">
    <property type="entry name" value="ARM-type_fold"/>
</dbReference>
<evidence type="ECO:0000313" key="6">
    <source>
        <dbReference type="EMBL" id="PWA55791.1"/>
    </source>
</evidence>
<keyword evidence="5" id="KW-0653">Protein transport</keyword>
<dbReference type="GO" id="GO:0006606">
    <property type="term" value="P:protein import into nucleus"/>
    <property type="evidence" value="ECO:0007669"/>
    <property type="project" value="InterPro"/>
</dbReference>
<evidence type="ECO:0000256" key="5">
    <source>
        <dbReference type="ARBA" id="ARBA00022927"/>
    </source>
</evidence>
<dbReference type="AlphaFoldDB" id="A0A2U1M3F9"/>
<protein>
    <submittedName>
        <fullName evidence="6">Importin-5</fullName>
    </submittedName>
</protein>
<dbReference type="SUPFAM" id="SSF48371">
    <property type="entry name" value="ARM repeat"/>
    <property type="match status" value="1"/>
</dbReference>
<proteinExistence type="predicted"/>
<dbReference type="GO" id="GO:0005634">
    <property type="term" value="C:nucleus"/>
    <property type="evidence" value="ECO:0007669"/>
    <property type="project" value="UniProtKB-SubCell"/>
</dbReference>
<dbReference type="Pfam" id="PF18808">
    <property type="entry name" value="Importin_rep_4"/>
    <property type="match status" value="1"/>
</dbReference>
<dbReference type="Gene3D" id="1.25.10.10">
    <property type="entry name" value="Leucine-rich Repeat Variant"/>
    <property type="match status" value="1"/>
</dbReference>
<dbReference type="Proteomes" id="UP000245207">
    <property type="component" value="Unassembled WGS sequence"/>
</dbReference>
<sequence length="137" mass="15166">MVQSGNCGIEGETLNFWSNPDYYPANIVWFVFDEVLGSMLQIAEAVSLEEGTRHLAIEFMLLDIEDEAAWHTVENDDEDAWDSSNYSAAQECFDRLAIALGGNTIVPVASEQLQTYLAAPELQKKHAALIALAQITE</sequence>
<dbReference type="InterPro" id="IPR040122">
    <property type="entry name" value="Importin_beta"/>
</dbReference>
<accession>A0A2U1M3F9</accession>
<dbReference type="EMBL" id="PKPP01006663">
    <property type="protein sequence ID" value="PWA55791.1"/>
    <property type="molecule type" value="Genomic_DNA"/>
</dbReference>
<evidence type="ECO:0000256" key="1">
    <source>
        <dbReference type="ARBA" id="ARBA00004496"/>
    </source>
</evidence>
<gene>
    <name evidence="6" type="ORF">CTI12_AA424890</name>
</gene>